<dbReference type="InterPro" id="IPR050951">
    <property type="entry name" value="Retrovirus_Pol_polyprotein"/>
</dbReference>
<feature type="domain" description="Integrase catalytic" evidence="1">
    <location>
        <begin position="173"/>
        <end position="256"/>
    </location>
</feature>
<evidence type="ECO:0000313" key="2">
    <source>
        <dbReference type="EMBL" id="CAF3997180.1"/>
    </source>
</evidence>
<dbReference type="InterPro" id="IPR012337">
    <property type="entry name" value="RNaseH-like_sf"/>
</dbReference>
<accession>A0A819NJF3</accession>
<evidence type="ECO:0000313" key="3">
    <source>
        <dbReference type="Proteomes" id="UP000663874"/>
    </source>
</evidence>
<dbReference type="EMBL" id="CAJOBE010006124">
    <property type="protein sequence ID" value="CAF3997180.1"/>
    <property type="molecule type" value="Genomic_DNA"/>
</dbReference>
<dbReference type="PANTHER" id="PTHR37984:SF5">
    <property type="entry name" value="PROTEIN NYNRIN-LIKE"/>
    <property type="match status" value="1"/>
</dbReference>
<dbReference type="AlphaFoldDB" id="A0A819NJF3"/>
<dbReference type="InterPro" id="IPR036397">
    <property type="entry name" value="RNaseH_sf"/>
</dbReference>
<reference evidence="2" key="1">
    <citation type="submission" date="2021-02" db="EMBL/GenBank/DDBJ databases">
        <authorList>
            <person name="Nowell W R."/>
        </authorList>
    </citation>
    <scope>NUCLEOTIDE SEQUENCE</scope>
</reference>
<comment type="caution">
    <text evidence="2">The sequence shown here is derived from an EMBL/GenBank/DDBJ whole genome shotgun (WGS) entry which is preliminary data.</text>
</comment>
<evidence type="ECO:0000259" key="1">
    <source>
        <dbReference type="PROSITE" id="PS50994"/>
    </source>
</evidence>
<dbReference type="Gene3D" id="3.30.70.270">
    <property type="match status" value="1"/>
</dbReference>
<dbReference type="InterPro" id="IPR001584">
    <property type="entry name" value="Integrase_cat-core"/>
</dbReference>
<dbReference type="Gene3D" id="3.10.10.10">
    <property type="entry name" value="HIV Type 1 Reverse Transcriptase, subunit A, domain 1"/>
    <property type="match status" value="1"/>
</dbReference>
<dbReference type="Proteomes" id="UP000663874">
    <property type="component" value="Unassembled WGS sequence"/>
</dbReference>
<dbReference type="InterPro" id="IPR043502">
    <property type="entry name" value="DNA/RNA_pol_sf"/>
</dbReference>
<dbReference type="PROSITE" id="PS50994">
    <property type="entry name" value="INTEGRASE"/>
    <property type="match status" value="1"/>
</dbReference>
<dbReference type="GO" id="GO:0003676">
    <property type="term" value="F:nucleic acid binding"/>
    <property type="evidence" value="ECO:0007669"/>
    <property type="project" value="InterPro"/>
</dbReference>
<protein>
    <recommendedName>
        <fullName evidence="1">Integrase catalytic domain-containing protein</fullName>
    </recommendedName>
</protein>
<dbReference type="SUPFAM" id="SSF56672">
    <property type="entry name" value="DNA/RNA polymerases"/>
    <property type="match status" value="1"/>
</dbReference>
<organism evidence="2 3">
    <name type="scientific">Rotaria sordida</name>
    <dbReference type="NCBI Taxonomy" id="392033"/>
    <lineage>
        <taxon>Eukaryota</taxon>
        <taxon>Metazoa</taxon>
        <taxon>Spiralia</taxon>
        <taxon>Gnathifera</taxon>
        <taxon>Rotifera</taxon>
        <taxon>Eurotatoria</taxon>
        <taxon>Bdelloidea</taxon>
        <taxon>Philodinida</taxon>
        <taxon>Philodinidae</taxon>
        <taxon>Rotaria</taxon>
    </lineage>
</organism>
<dbReference type="Gene3D" id="3.30.420.10">
    <property type="entry name" value="Ribonuclease H-like superfamily/Ribonuclease H"/>
    <property type="match status" value="1"/>
</dbReference>
<gene>
    <name evidence="2" type="ORF">FNK824_LOCUS25732</name>
</gene>
<dbReference type="SUPFAM" id="SSF53098">
    <property type="entry name" value="Ribonuclease H-like"/>
    <property type="match status" value="1"/>
</dbReference>
<dbReference type="PANTHER" id="PTHR37984">
    <property type="entry name" value="PROTEIN CBG26694"/>
    <property type="match status" value="1"/>
</dbReference>
<sequence length="256" mass="29694">MLQSELAELKRQLEILLEKGFIHPSNALYAAPVLSAKKKDGTLHMCVDYCASNKITIKNKYPIPRIDEIIKEYDHLNHIKLDLQLLYDNHLYSNKAKYEFDADRINILDHIVTSIGIKANENKLAVIEHNQYLDCPLLISHYLQHRQFSDDVPNEITQLILKKRITPNDGIIFNFGCSTEIITDQENNFTTNILNSYFKLIGIKHILICAYHPWSSGVIERFNHLFGGMIAKHVTDNTINKWTQYVDRALFVCRIR</sequence>
<dbReference type="GO" id="GO:0015074">
    <property type="term" value="P:DNA integration"/>
    <property type="evidence" value="ECO:0007669"/>
    <property type="project" value="InterPro"/>
</dbReference>
<proteinExistence type="predicted"/>
<name>A0A819NJF3_9BILA</name>
<dbReference type="InterPro" id="IPR043128">
    <property type="entry name" value="Rev_trsase/Diguanyl_cyclase"/>
</dbReference>